<dbReference type="AlphaFoldDB" id="A0AAV4FJ30"/>
<keyword evidence="5" id="KW-0560">Oxidoreductase</keyword>
<keyword evidence="1" id="KW-0596">Phosphopantetheine</keyword>
<feature type="region of interest" description="Disordered" evidence="9">
    <location>
        <begin position="78"/>
        <end position="103"/>
    </location>
</feature>
<dbReference type="SUPFAM" id="SSF53901">
    <property type="entry name" value="Thiolase-like"/>
    <property type="match status" value="1"/>
</dbReference>
<evidence type="ECO:0000256" key="1">
    <source>
        <dbReference type="ARBA" id="ARBA00022450"/>
    </source>
</evidence>
<keyword evidence="4" id="KW-0521">NADP</keyword>
<protein>
    <submittedName>
        <fullName evidence="11">Fatty acid synthase</fullName>
    </submittedName>
</protein>
<evidence type="ECO:0000256" key="6">
    <source>
        <dbReference type="ARBA" id="ARBA00023098"/>
    </source>
</evidence>
<keyword evidence="7" id="KW-0275">Fatty acid biosynthesis</keyword>
<dbReference type="PANTHER" id="PTHR43775">
    <property type="entry name" value="FATTY ACID SYNTHASE"/>
    <property type="match status" value="1"/>
</dbReference>
<dbReference type="PANTHER" id="PTHR43775:SF7">
    <property type="entry name" value="FATTY ACID SYNTHASE"/>
    <property type="match status" value="1"/>
</dbReference>
<dbReference type="EMBL" id="BMAT01007859">
    <property type="protein sequence ID" value="GFR72941.1"/>
    <property type="molecule type" value="Genomic_DNA"/>
</dbReference>
<evidence type="ECO:0000256" key="7">
    <source>
        <dbReference type="ARBA" id="ARBA00023160"/>
    </source>
</evidence>
<evidence type="ECO:0000313" key="12">
    <source>
        <dbReference type="Proteomes" id="UP000762676"/>
    </source>
</evidence>
<keyword evidence="2" id="KW-0444">Lipid biosynthesis</keyword>
<reference evidence="11 12" key="1">
    <citation type="journal article" date="2021" name="Elife">
        <title>Chloroplast acquisition without the gene transfer in kleptoplastic sea slugs, Plakobranchus ocellatus.</title>
        <authorList>
            <person name="Maeda T."/>
            <person name="Takahashi S."/>
            <person name="Yoshida T."/>
            <person name="Shimamura S."/>
            <person name="Takaki Y."/>
            <person name="Nagai Y."/>
            <person name="Toyoda A."/>
            <person name="Suzuki Y."/>
            <person name="Arimoto A."/>
            <person name="Ishii H."/>
            <person name="Satoh N."/>
            <person name="Nishiyama T."/>
            <person name="Hasebe M."/>
            <person name="Maruyama T."/>
            <person name="Minagawa J."/>
            <person name="Obokata J."/>
            <person name="Shigenobu S."/>
        </authorList>
    </citation>
    <scope>NUCLEOTIDE SEQUENCE [LARGE SCALE GENOMIC DNA]</scope>
</reference>
<dbReference type="GO" id="GO:0006633">
    <property type="term" value="P:fatty acid biosynthetic process"/>
    <property type="evidence" value="ECO:0007669"/>
    <property type="project" value="UniProtKB-KW"/>
</dbReference>
<sequence>MPSITKVLLAMEERVIAPNLHFNTPNPNIVGLQDGRMAVVTEPTPWDGGFASINSFGMGGSNAHSVFRDINVLTGPMTWQPESPTQPLVSHASLSTRLARSTA</sequence>
<evidence type="ECO:0000256" key="2">
    <source>
        <dbReference type="ARBA" id="ARBA00022516"/>
    </source>
</evidence>
<dbReference type="InterPro" id="IPR050091">
    <property type="entry name" value="PKS_NRPS_Biosynth_Enz"/>
</dbReference>
<gene>
    <name evidence="11" type="ORF">ElyMa_003854200</name>
</gene>
<keyword evidence="3" id="KW-0276">Fatty acid metabolism</keyword>
<dbReference type="GO" id="GO:0004312">
    <property type="term" value="F:fatty acid synthase activity"/>
    <property type="evidence" value="ECO:0007669"/>
    <property type="project" value="TreeGrafter"/>
</dbReference>
<dbReference type="GO" id="GO:0016491">
    <property type="term" value="F:oxidoreductase activity"/>
    <property type="evidence" value="ECO:0007669"/>
    <property type="project" value="UniProtKB-KW"/>
</dbReference>
<evidence type="ECO:0000313" key="11">
    <source>
        <dbReference type="EMBL" id="GFR72941.1"/>
    </source>
</evidence>
<dbReference type="InterPro" id="IPR016039">
    <property type="entry name" value="Thiolase-like"/>
</dbReference>
<keyword evidence="12" id="KW-1185">Reference proteome</keyword>
<dbReference type="Proteomes" id="UP000762676">
    <property type="component" value="Unassembled WGS sequence"/>
</dbReference>
<organism evidence="11 12">
    <name type="scientific">Elysia marginata</name>
    <dbReference type="NCBI Taxonomy" id="1093978"/>
    <lineage>
        <taxon>Eukaryota</taxon>
        <taxon>Metazoa</taxon>
        <taxon>Spiralia</taxon>
        <taxon>Lophotrochozoa</taxon>
        <taxon>Mollusca</taxon>
        <taxon>Gastropoda</taxon>
        <taxon>Heterobranchia</taxon>
        <taxon>Euthyneura</taxon>
        <taxon>Panpulmonata</taxon>
        <taxon>Sacoglossa</taxon>
        <taxon>Placobranchoidea</taxon>
        <taxon>Plakobranchidae</taxon>
        <taxon>Elysia</taxon>
    </lineage>
</organism>
<evidence type="ECO:0000256" key="4">
    <source>
        <dbReference type="ARBA" id="ARBA00022857"/>
    </source>
</evidence>
<evidence type="ECO:0000256" key="5">
    <source>
        <dbReference type="ARBA" id="ARBA00023002"/>
    </source>
</evidence>
<feature type="compositionally biased region" description="Polar residues" evidence="9">
    <location>
        <begin position="80"/>
        <end position="103"/>
    </location>
</feature>
<evidence type="ECO:0000256" key="8">
    <source>
        <dbReference type="ARBA" id="ARBA00023268"/>
    </source>
</evidence>
<evidence type="ECO:0000256" key="9">
    <source>
        <dbReference type="SAM" id="MobiDB-lite"/>
    </source>
</evidence>
<accession>A0AAV4FJ30</accession>
<keyword evidence="6" id="KW-0443">Lipid metabolism</keyword>
<comment type="caution">
    <text evidence="11">The sequence shown here is derived from an EMBL/GenBank/DDBJ whole genome shotgun (WGS) entry which is preliminary data.</text>
</comment>
<name>A0AAV4FJ30_9GAST</name>
<keyword evidence="8" id="KW-0511">Multifunctional enzyme</keyword>
<evidence type="ECO:0000259" key="10">
    <source>
        <dbReference type="Pfam" id="PF16197"/>
    </source>
</evidence>
<evidence type="ECO:0000256" key="3">
    <source>
        <dbReference type="ARBA" id="ARBA00022832"/>
    </source>
</evidence>
<dbReference type="Pfam" id="PF16197">
    <property type="entry name" value="KAsynt_C_assoc"/>
    <property type="match status" value="1"/>
</dbReference>
<dbReference type="Gene3D" id="3.40.47.10">
    <property type="match status" value="1"/>
</dbReference>
<dbReference type="InterPro" id="IPR032821">
    <property type="entry name" value="PKS_assoc"/>
</dbReference>
<feature type="domain" description="Polyketide synthase C-terminal extension" evidence="10">
    <location>
        <begin position="25"/>
        <end position="71"/>
    </location>
</feature>
<proteinExistence type="predicted"/>